<dbReference type="Proteomes" id="UP000054636">
    <property type="component" value="Unassembled WGS sequence"/>
</dbReference>
<keyword evidence="1" id="KW-0175">Coiled coil</keyword>
<feature type="coiled-coil region" evidence="1">
    <location>
        <begin position="328"/>
        <end position="355"/>
    </location>
</feature>
<dbReference type="AlphaFoldDB" id="A0A0W8CSY2"/>
<feature type="compositionally biased region" description="Low complexity" evidence="2">
    <location>
        <begin position="457"/>
        <end position="473"/>
    </location>
</feature>
<feature type="compositionally biased region" description="Low complexity" evidence="2">
    <location>
        <begin position="508"/>
        <end position="522"/>
    </location>
</feature>
<accession>A0A0W8CSY2</accession>
<comment type="caution">
    <text evidence="3">The sequence shown here is derived from an EMBL/GenBank/DDBJ whole genome shotgun (WGS) entry which is preliminary data.</text>
</comment>
<feature type="compositionally biased region" description="Basic and acidic residues" evidence="2">
    <location>
        <begin position="410"/>
        <end position="421"/>
    </location>
</feature>
<sequence length="895" mass="100973">MVARDAVKKKVGSVEHQYLISPLHSQYEEELDRIRTEGDLTLIKVQTERNKLLELEVKLGEVNKQLRDRKKTPKQGENVIEAKEPVSNKGLFAALVMSTTGTKGAAKPQQLTTDPQGSETNTVKRVHTNTAKGRQLHTEERLKVAMAERAMELQKLRHAIDETRRKRLDALATEKQMLKDIQEDEEELKRAQEEIAQLKRQAVDVKNEIAATELEFDTEKQTFRLERQRLLAEVEGIVKADKQGTQSQPAPVSHKYSMFHNNIAQRRKQNLKASKWKSVSMEQNIVSFEQKKMLLDRIVEETNVKNLSEFIHKYNEQERTKAEIFARIEEQTATNAALNESIAQLTEDIARLTGAAEVDSIDDTAKPSAELQKVLDANDVHIKRWIKDADIYAEAVKCLRDPVHDVHKEFFPNDHEHDKSKSRTRPSRAASTGLSSILSDSDSDIDVKLEEILNTVSSNSKSSSSKTPTIAKTPPHPRSSSKTRSRSIADYLSPEKTPERATKRRATAKAASAPSTPPANRSGELKPFTPSSTINSSMNASLVFDMVTSLSTNDPGVAIATLRSIVVLGKEYPSDLLYAELIDRIQSHEAIAYNDAVAIYAALVFVFDKAASCSCALTFPNQWEPLATALQEVSGNGRVGDDGEPKRDESWRRNLLVVQFFIYCFQQDMYACHSRYERLEGKAWVFRTRLFSLLQSDSIASSSAKARAKSRAKTTKMRNNNLIFQAIGWGLQLWKRVYDDEDKKKKKKDNDDNEDMSLFLQQEGEQACLAVVRLIEMLYLCTDQQVNALQRIQAGLGDLKQPTQIKFSQCLQSPALRTQLASTMIGLSNKSRSKETEWYECNALGRVQLAMNPDANSDVAHTDGYSWSHFDSFINQKPQSNLTKLLQEISRMQND</sequence>
<dbReference type="EMBL" id="LNFP01001192">
    <property type="protein sequence ID" value="KUF87275.1"/>
    <property type="molecule type" value="Genomic_DNA"/>
</dbReference>
<protein>
    <submittedName>
        <fullName evidence="3">Uncharacterized protein</fullName>
    </submittedName>
</protein>
<gene>
    <name evidence="3" type="ORF">AM588_10003695</name>
</gene>
<reference evidence="3 4" key="1">
    <citation type="submission" date="2015-11" db="EMBL/GenBank/DDBJ databases">
        <title>Genomes and virulence difference between two physiological races of Phytophthora nicotianae.</title>
        <authorList>
            <person name="Liu H."/>
            <person name="Ma X."/>
            <person name="Yu H."/>
            <person name="Fang D."/>
            <person name="Li Y."/>
            <person name="Wang X."/>
            <person name="Wang W."/>
            <person name="Dong Y."/>
            <person name="Xiao B."/>
        </authorList>
    </citation>
    <scope>NUCLEOTIDE SEQUENCE [LARGE SCALE GENOMIC DNA]</scope>
    <source>
        <strain evidence="4">race 1</strain>
    </source>
</reference>
<evidence type="ECO:0000313" key="3">
    <source>
        <dbReference type="EMBL" id="KUF87275.1"/>
    </source>
</evidence>
<evidence type="ECO:0000256" key="1">
    <source>
        <dbReference type="SAM" id="Coils"/>
    </source>
</evidence>
<name>A0A0W8CSY2_PHYNI</name>
<feature type="region of interest" description="Disordered" evidence="2">
    <location>
        <begin position="410"/>
        <end position="437"/>
    </location>
</feature>
<organism evidence="3 4">
    <name type="scientific">Phytophthora nicotianae</name>
    <name type="common">Potato buckeye rot agent</name>
    <name type="synonym">Phytophthora parasitica</name>
    <dbReference type="NCBI Taxonomy" id="4792"/>
    <lineage>
        <taxon>Eukaryota</taxon>
        <taxon>Sar</taxon>
        <taxon>Stramenopiles</taxon>
        <taxon>Oomycota</taxon>
        <taxon>Peronosporomycetes</taxon>
        <taxon>Peronosporales</taxon>
        <taxon>Peronosporaceae</taxon>
        <taxon>Phytophthora</taxon>
    </lineage>
</organism>
<proteinExistence type="predicted"/>
<evidence type="ECO:0000313" key="4">
    <source>
        <dbReference type="Proteomes" id="UP000054636"/>
    </source>
</evidence>
<feature type="coiled-coil region" evidence="1">
    <location>
        <begin position="171"/>
        <end position="215"/>
    </location>
</feature>
<evidence type="ECO:0000256" key="2">
    <source>
        <dbReference type="SAM" id="MobiDB-lite"/>
    </source>
</evidence>
<feature type="region of interest" description="Disordered" evidence="2">
    <location>
        <begin position="456"/>
        <end position="531"/>
    </location>
</feature>